<keyword evidence="3" id="KW-1185">Reference proteome</keyword>
<accession>A0AAV7PK53</accession>
<feature type="compositionally biased region" description="Basic residues" evidence="1">
    <location>
        <begin position="14"/>
        <end position="24"/>
    </location>
</feature>
<reference evidence="2" key="1">
    <citation type="journal article" date="2022" name="bioRxiv">
        <title>Sequencing and chromosome-scale assembly of the giantPleurodeles waltlgenome.</title>
        <authorList>
            <person name="Brown T."/>
            <person name="Elewa A."/>
            <person name="Iarovenko S."/>
            <person name="Subramanian E."/>
            <person name="Araus A.J."/>
            <person name="Petzold A."/>
            <person name="Susuki M."/>
            <person name="Suzuki K.-i.T."/>
            <person name="Hayashi T."/>
            <person name="Toyoda A."/>
            <person name="Oliveira C."/>
            <person name="Osipova E."/>
            <person name="Leigh N.D."/>
            <person name="Simon A."/>
            <person name="Yun M.H."/>
        </authorList>
    </citation>
    <scope>NUCLEOTIDE SEQUENCE</scope>
    <source>
        <strain evidence="2">20211129_DDA</strain>
        <tissue evidence="2">Liver</tissue>
    </source>
</reference>
<name>A0AAV7PK53_PLEWA</name>
<feature type="compositionally biased region" description="Basic and acidic residues" evidence="1">
    <location>
        <begin position="26"/>
        <end position="38"/>
    </location>
</feature>
<evidence type="ECO:0000313" key="2">
    <source>
        <dbReference type="EMBL" id="KAJ1128551.1"/>
    </source>
</evidence>
<evidence type="ECO:0000313" key="3">
    <source>
        <dbReference type="Proteomes" id="UP001066276"/>
    </source>
</evidence>
<dbReference type="EMBL" id="JANPWB010000011">
    <property type="protein sequence ID" value="KAJ1128551.1"/>
    <property type="molecule type" value="Genomic_DNA"/>
</dbReference>
<feature type="region of interest" description="Disordered" evidence="1">
    <location>
        <begin position="1"/>
        <end position="116"/>
    </location>
</feature>
<proteinExistence type="predicted"/>
<comment type="caution">
    <text evidence="2">The sequence shown here is derived from an EMBL/GenBank/DDBJ whole genome shotgun (WGS) entry which is preliminary data.</text>
</comment>
<protein>
    <submittedName>
        <fullName evidence="2">Uncharacterized protein</fullName>
    </submittedName>
</protein>
<dbReference type="AlphaFoldDB" id="A0AAV7PK53"/>
<evidence type="ECO:0000256" key="1">
    <source>
        <dbReference type="SAM" id="MobiDB-lite"/>
    </source>
</evidence>
<feature type="compositionally biased region" description="Low complexity" evidence="1">
    <location>
        <begin position="45"/>
        <end position="59"/>
    </location>
</feature>
<organism evidence="2 3">
    <name type="scientific">Pleurodeles waltl</name>
    <name type="common">Iberian ribbed newt</name>
    <dbReference type="NCBI Taxonomy" id="8319"/>
    <lineage>
        <taxon>Eukaryota</taxon>
        <taxon>Metazoa</taxon>
        <taxon>Chordata</taxon>
        <taxon>Craniata</taxon>
        <taxon>Vertebrata</taxon>
        <taxon>Euteleostomi</taxon>
        <taxon>Amphibia</taxon>
        <taxon>Batrachia</taxon>
        <taxon>Caudata</taxon>
        <taxon>Salamandroidea</taxon>
        <taxon>Salamandridae</taxon>
        <taxon>Pleurodelinae</taxon>
        <taxon>Pleurodeles</taxon>
    </lineage>
</organism>
<sequence length="116" mass="12888">MRAGKQNQQEIRSHRPQKMGRSHAHTPTERPAAGDKKKTGSKPIPTATGTPYTATAHTPRLAQAPIRKHSPSCSRNARCRHSVCKQRPTESRAPPRERSQARRLAQGAPHPTEIQH</sequence>
<feature type="compositionally biased region" description="Polar residues" evidence="1">
    <location>
        <begin position="1"/>
        <end position="10"/>
    </location>
</feature>
<feature type="compositionally biased region" description="Basic and acidic residues" evidence="1">
    <location>
        <begin position="87"/>
        <end position="100"/>
    </location>
</feature>
<dbReference type="Proteomes" id="UP001066276">
    <property type="component" value="Chromosome 7"/>
</dbReference>
<gene>
    <name evidence="2" type="ORF">NDU88_006929</name>
</gene>